<comment type="subcellular location">
    <subcellularLocation>
        <location evidence="2">Membrane</location>
        <topology evidence="2">Multi-pass membrane protein</topology>
    </subcellularLocation>
</comment>
<keyword evidence="11" id="KW-0175">Coiled coil</keyword>
<dbReference type="GO" id="GO:0046872">
    <property type="term" value="F:metal ion binding"/>
    <property type="evidence" value="ECO:0007669"/>
    <property type="project" value="UniProtKB-KW"/>
</dbReference>
<dbReference type="InterPro" id="IPR040255">
    <property type="entry name" value="Non-specific_endonuclease"/>
</dbReference>
<dbReference type="VEuPathDB" id="FungiDB:PNEJI1_002888"/>
<dbReference type="InParanoid" id="L0PD93"/>
<evidence type="ECO:0000256" key="12">
    <source>
        <dbReference type="SAM" id="Phobius"/>
    </source>
</evidence>
<dbReference type="GO" id="GO:0000014">
    <property type="term" value="F:single-stranded DNA endodeoxyribonuclease activity"/>
    <property type="evidence" value="ECO:0007669"/>
    <property type="project" value="TreeGrafter"/>
</dbReference>
<dbReference type="EMBL" id="CAKM01000200">
    <property type="protein sequence ID" value="CCJ29600.1"/>
    <property type="molecule type" value="Genomic_DNA"/>
</dbReference>
<feature type="transmembrane region" description="Helical" evidence="12">
    <location>
        <begin position="373"/>
        <end position="394"/>
    </location>
</feature>
<comment type="caution">
    <text evidence="15">The sequence shown here is derived from an EMBL/GenBank/DDBJ whole genome shotgun (WGS) entry which is preliminary data.</text>
</comment>
<dbReference type="SUPFAM" id="SSF103473">
    <property type="entry name" value="MFS general substrate transporter"/>
    <property type="match status" value="1"/>
</dbReference>
<evidence type="ECO:0000256" key="8">
    <source>
        <dbReference type="ARBA" id="ARBA00022842"/>
    </source>
</evidence>
<feature type="transmembrane region" description="Helical" evidence="12">
    <location>
        <begin position="635"/>
        <end position="653"/>
    </location>
</feature>
<dbReference type="InterPro" id="IPR018524">
    <property type="entry name" value="DNA/RNA_endonuclease_AS"/>
</dbReference>
<evidence type="ECO:0008006" key="17">
    <source>
        <dbReference type="Google" id="ProtNLM"/>
    </source>
</evidence>
<evidence type="ECO:0000256" key="2">
    <source>
        <dbReference type="ARBA" id="ARBA00004141"/>
    </source>
</evidence>
<feature type="binding site" evidence="10">
    <location>
        <position position="931"/>
    </location>
    <ligand>
        <name>Mg(2+)</name>
        <dbReference type="ChEBI" id="CHEBI:18420"/>
        <note>catalytic</note>
    </ligand>
</feature>
<protein>
    <recommendedName>
        <fullName evidence="17">Endonuclease</fullName>
    </recommendedName>
</protein>
<evidence type="ECO:0000256" key="10">
    <source>
        <dbReference type="PIRSR" id="PIRSR640255-2"/>
    </source>
</evidence>
<dbReference type="InterPro" id="IPR044929">
    <property type="entry name" value="DNA/RNA_non-sp_Endonuclease_sf"/>
</dbReference>
<accession>L0PD93</accession>
<feature type="transmembrane region" description="Helical" evidence="12">
    <location>
        <begin position="406"/>
        <end position="424"/>
    </location>
</feature>
<evidence type="ECO:0000256" key="11">
    <source>
        <dbReference type="SAM" id="Coils"/>
    </source>
</evidence>
<keyword evidence="7" id="KW-0378">Hydrolase</keyword>
<keyword evidence="12" id="KW-1133">Transmembrane helix</keyword>
<keyword evidence="12" id="KW-0472">Membrane</keyword>
<dbReference type="AlphaFoldDB" id="L0PD93"/>
<feature type="transmembrane region" description="Helical" evidence="12">
    <location>
        <begin position="521"/>
        <end position="543"/>
    </location>
</feature>
<dbReference type="Proteomes" id="UP000010422">
    <property type="component" value="Unassembled WGS sequence"/>
</dbReference>
<feature type="domain" description="ENPP1-3/EXOG-like endonuclease/phosphodiesterase" evidence="13">
    <location>
        <begin position="835"/>
        <end position="1047"/>
    </location>
</feature>
<dbReference type="GO" id="GO:0005634">
    <property type="term" value="C:nucleus"/>
    <property type="evidence" value="ECO:0007669"/>
    <property type="project" value="TreeGrafter"/>
</dbReference>
<dbReference type="Pfam" id="PF07690">
    <property type="entry name" value="MFS_1"/>
    <property type="match status" value="1"/>
</dbReference>
<feature type="active site" description="Proton acceptor" evidence="9">
    <location>
        <position position="899"/>
    </location>
</feature>
<dbReference type="InterPro" id="IPR044925">
    <property type="entry name" value="His-Me_finger_sf"/>
</dbReference>
<evidence type="ECO:0000256" key="5">
    <source>
        <dbReference type="ARBA" id="ARBA00022723"/>
    </source>
</evidence>
<dbReference type="InterPro" id="IPR036259">
    <property type="entry name" value="MFS_trans_sf"/>
</dbReference>
<evidence type="ECO:0000259" key="13">
    <source>
        <dbReference type="SMART" id="SM00477"/>
    </source>
</evidence>
<organism evidence="16">
    <name type="scientific">Pneumocystis jirovecii</name>
    <name type="common">Human pneumocystis pneumonia agent</name>
    <dbReference type="NCBI Taxonomy" id="42068"/>
    <lineage>
        <taxon>Eukaryota</taxon>
        <taxon>Fungi</taxon>
        <taxon>Dikarya</taxon>
        <taxon>Ascomycota</taxon>
        <taxon>Taphrinomycotina</taxon>
        <taxon>Pneumocystomycetes</taxon>
        <taxon>Pneumocystaceae</taxon>
        <taxon>Pneumocystis</taxon>
    </lineage>
</organism>
<dbReference type="Gene3D" id="3.40.570.10">
    <property type="entry name" value="Extracellular Endonuclease, subunit A"/>
    <property type="match status" value="1"/>
</dbReference>
<dbReference type="GO" id="GO:0022857">
    <property type="term" value="F:transmembrane transporter activity"/>
    <property type="evidence" value="ECO:0007669"/>
    <property type="project" value="InterPro"/>
</dbReference>
<dbReference type="STRING" id="1209962.L0PD93"/>
<dbReference type="Gene3D" id="1.20.1250.20">
    <property type="entry name" value="MFS general substrate transporter like domains"/>
    <property type="match status" value="1"/>
</dbReference>
<sequence>MNKSMIYLTSSNDKSKNDIDNQIPEKKVFEVENKDSEAFFIEGKACSLKKEEKTIHSLENTNQLQKINQNHPNKRKLTKFVSTIINNVKHAWIRAKSDYQESLKRRNRRLLTKKYVHSRSLRQQKNSTKVRRRMPFPKKNKDISTEKTLHDVISNASTFSTTFQSCTEWLPTDPFKVRESHIPLETLDKENKKAPLETLDVVNHQLETSMEKSFEVEAIYSEVTSLKEELEETRKRLEMFEKKYGLFEDLFVKTKNDSKTHIVLETDDYAMNDITRLSLNPSQESAASAGALDIFNSDKNHEFDDDPSLEILSPGERIVCEDCIEKIISRVKHDWATPADQNNIQVSSDDPYRVKLNHDDPEHPYMWSFKKKALYFAIIFFMTFVIFSSLTFYVPHLLVKPELHRYLFLLSVMLIGLAFGPLIGAPLSKYYGHKRLFLVFVFVFMAVNLCLVISSYQTLTTAVLRFLSGWGIVFSSCRLSIFDIFNETKVSFPGVLLQSSIMLGLHTGPMLGLLIEKYKDTIWSFWIVFALSSCIFILGIVVLKEASPEVILNKRLSRLRWITGSSRFIACIEDRKPLKYVFMSILKMSWDILIRDYVVLFIILSKIVLFSTSFLILFAHPFSLMQTYKLDVPETYISLLFHTLGVVLAILYYKIQSKLFIKRLKCNKVEKKLLHPVIMYPVYIIALFWMAFTTKEFFHHLIPFLSHIILGFAETLVLDGLEQYIETSYSEEPQAANINLSFPLLVIAAILHGFIKRLYMIKDKRNLIGLFSIGVLSGGIITFSSIYLLNKQFIKVPNTIESEPRIPNYGSKSPVNPPGLYQYSNPRPISDCLVRKGYISYYDRRLKVPAWVLVHITPTSLKTIHGNRKYSKFKEDSYIPEKFRAKLSDYFKSGYDRGHLAPAANAKFSQEALDETFYLTNIAPQVGEGFNRNYWERFESFCRDLTSNYTSVYLVIGPLYLPKKDPDGKWRVSYEMIGSPPNVAVPTHFFTVIYAENDSRKDSVAIGSFVFPNAKIDDNTKLTDFIVPISAIERASGLDFEYKSTKKQKELCKEVNCATKQYILKKYDIQNI</sequence>
<comment type="cofactor">
    <cofactor evidence="1">
        <name>Mg(2+)</name>
        <dbReference type="ChEBI" id="CHEBI:18420"/>
    </cofactor>
</comment>
<dbReference type="PANTHER" id="PTHR13966">
    <property type="entry name" value="ENDONUCLEASE RELATED"/>
    <property type="match status" value="1"/>
</dbReference>
<feature type="coiled-coil region" evidence="11">
    <location>
        <begin position="216"/>
        <end position="243"/>
    </location>
</feature>
<evidence type="ECO:0000313" key="16">
    <source>
        <dbReference type="Proteomes" id="UP000010422"/>
    </source>
</evidence>
<evidence type="ECO:0000256" key="3">
    <source>
        <dbReference type="ARBA" id="ARBA00010052"/>
    </source>
</evidence>
<feature type="transmembrane region" description="Helical" evidence="12">
    <location>
        <begin position="597"/>
        <end position="623"/>
    </location>
</feature>
<feature type="transmembrane region" description="Helical" evidence="12">
    <location>
        <begin position="767"/>
        <end position="789"/>
    </location>
</feature>
<dbReference type="SUPFAM" id="SSF54060">
    <property type="entry name" value="His-Me finger endonucleases"/>
    <property type="match status" value="1"/>
</dbReference>
<evidence type="ECO:0000256" key="9">
    <source>
        <dbReference type="PIRSR" id="PIRSR640255-1"/>
    </source>
</evidence>
<dbReference type="CDD" id="cd00091">
    <property type="entry name" value="NUC"/>
    <property type="match status" value="1"/>
</dbReference>
<feature type="domain" description="DNA/RNA non-specific endonuclease/pyrophosphatase/phosphodiesterase" evidence="14">
    <location>
        <begin position="834"/>
        <end position="1047"/>
    </location>
</feature>
<dbReference type="Pfam" id="PF01223">
    <property type="entry name" value="Endonuclease_NS"/>
    <property type="match status" value="1"/>
</dbReference>
<dbReference type="GO" id="GO:0005743">
    <property type="term" value="C:mitochondrial inner membrane"/>
    <property type="evidence" value="ECO:0007669"/>
    <property type="project" value="TreeGrafter"/>
</dbReference>
<keyword evidence="6" id="KW-0255">Endonuclease</keyword>
<dbReference type="GO" id="GO:0003676">
    <property type="term" value="F:nucleic acid binding"/>
    <property type="evidence" value="ECO:0007669"/>
    <property type="project" value="InterPro"/>
</dbReference>
<dbReference type="PANTHER" id="PTHR13966:SF5">
    <property type="entry name" value="ENDONUCLEASE G, MITOCHONDRIAL"/>
    <property type="match status" value="1"/>
</dbReference>
<feature type="transmembrane region" description="Helical" evidence="12">
    <location>
        <begin position="736"/>
        <end position="755"/>
    </location>
</feature>
<evidence type="ECO:0000256" key="7">
    <source>
        <dbReference type="ARBA" id="ARBA00022801"/>
    </source>
</evidence>
<gene>
    <name evidence="15" type="ORF">PNEJI1_002888</name>
</gene>
<dbReference type="SMART" id="SM00477">
    <property type="entry name" value="NUC"/>
    <property type="match status" value="1"/>
</dbReference>
<name>L0PD93_PNEJI</name>
<feature type="transmembrane region" description="Helical" evidence="12">
    <location>
        <begin position="673"/>
        <end position="692"/>
    </location>
</feature>
<feature type="transmembrane region" description="Helical" evidence="12">
    <location>
        <begin position="436"/>
        <end position="456"/>
    </location>
</feature>
<keyword evidence="4" id="KW-0540">Nuclease</keyword>
<dbReference type="InterPro" id="IPR020821">
    <property type="entry name" value="ENPP1-3/EXOG-like_nuc-like"/>
</dbReference>
<evidence type="ECO:0000256" key="4">
    <source>
        <dbReference type="ARBA" id="ARBA00022722"/>
    </source>
</evidence>
<proteinExistence type="inferred from homology"/>
<evidence type="ECO:0000259" key="14">
    <source>
        <dbReference type="SMART" id="SM00892"/>
    </source>
</evidence>
<evidence type="ECO:0000256" key="1">
    <source>
        <dbReference type="ARBA" id="ARBA00001946"/>
    </source>
</evidence>
<keyword evidence="5 10" id="KW-0479">Metal-binding</keyword>
<dbReference type="GO" id="GO:0006309">
    <property type="term" value="P:apoptotic DNA fragmentation"/>
    <property type="evidence" value="ECO:0007669"/>
    <property type="project" value="TreeGrafter"/>
</dbReference>
<dbReference type="GO" id="GO:0004521">
    <property type="term" value="F:RNA endonuclease activity"/>
    <property type="evidence" value="ECO:0007669"/>
    <property type="project" value="TreeGrafter"/>
</dbReference>
<keyword evidence="12" id="KW-0812">Transmembrane</keyword>
<dbReference type="InterPro" id="IPR011701">
    <property type="entry name" value="MFS"/>
</dbReference>
<reference evidence="15 16" key="1">
    <citation type="journal article" date="2012" name="MBio">
        <title>De novo assembly of the Pneumocystis jirovecii genome from a single bronchoalveolar lavage fluid specimen from a patient.</title>
        <authorList>
            <person name="Cisse O.H."/>
            <person name="Pagni M."/>
            <person name="Hauser P.M."/>
        </authorList>
    </citation>
    <scope>NUCLEOTIDE SEQUENCE [LARGE SCALE GENOMIC DNA]</scope>
    <source>
        <strain evidence="15 16">SE8</strain>
    </source>
</reference>
<comment type="similarity">
    <text evidence="3">Belongs to the DNA/RNA non-specific endonuclease family.</text>
</comment>
<dbReference type="PROSITE" id="PS01070">
    <property type="entry name" value="NUCLEASE_NON_SPEC"/>
    <property type="match status" value="1"/>
</dbReference>
<keyword evidence="8" id="KW-0460">Magnesium</keyword>
<evidence type="ECO:0000256" key="6">
    <source>
        <dbReference type="ARBA" id="ARBA00022759"/>
    </source>
</evidence>
<dbReference type="InterPro" id="IPR001604">
    <property type="entry name" value="Endo_G_ENPP1-like_dom"/>
</dbReference>
<evidence type="ECO:0000313" key="15">
    <source>
        <dbReference type="EMBL" id="CCJ29600.1"/>
    </source>
</evidence>
<dbReference type="SMART" id="SM00892">
    <property type="entry name" value="Endonuclease_NS"/>
    <property type="match status" value="1"/>
</dbReference>